<name>A0ABT7CAL3_9MICO</name>
<dbReference type="InterPro" id="IPR051806">
    <property type="entry name" value="HAD-like_SPP"/>
</dbReference>
<proteinExistence type="predicted"/>
<dbReference type="InterPro" id="IPR006439">
    <property type="entry name" value="HAD-SF_hydro_IA"/>
</dbReference>
<dbReference type="InterPro" id="IPR023214">
    <property type="entry name" value="HAD_sf"/>
</dbReference>
<dbReference type="InterPro" id="IPR023198">
    <property type="entry name" value="PGP-like_dom2"/>
</dbReference>
<dbReference type="PANTHER" id="PTHR43481:SF4">
    <property type="entry name" value="GLYCEROL-1-PHOSPHATE PHOSPHOHYDROLASE 1-RELATED"/>
    <property type="match status" value="1"/>
</dbReference>
<dbReference type="Gene3D" id="1.10.150.240">
    <property type="entry name" value="Putative phosphatase, domain 2"/>
    <property type="match status" value="1"/>
</dbReference>
<reference evidence="1" key="1">
    <citation type="submission" date="2018-03" db="EMBL/GenBank/DDBJ databases">
        <authorList>
            <person name="Nunes O.C."/>
            <person name="Lopes A.R."/>
            <person name="Froufe H."/>
            <person name="Munoz-Merida A."/>
            <person name="Barroso C."/>
            <person name="Egas C."/>
        </authorList>
    </citation>
    <scope>NUCLEOTIDE SEQUENCE</scope>
    <source>
        <strain evidence="1">ON4</strain>
    </source>
</reference>
<accession>A0ABT7CAL3</accession>
<sequence length="206" mass="22031">MDGTLVDSNALVEQIWREFADVHGLDLTAILDYSHGRPSIDTVRRFLPDDEAEQWRWRDEVEAQGMARIDGIVEVPGAAEFIRRATASEIPFAVVTSAPRDLAVKRFGAAGVPFPELAVTADDITVGKPDPQPFALGAQLLRLPAAVCAAFEDSGAGLASARGAGAVTVVVGGYAGPEAAGLERIRHWHNVEIEPVNGAFRLYESA</sequence>
<organism evidence="1 2">
    <name type="scientific">Gulosibacter molinativorax</name>
    <dbReference type="NCBI Taxonomy" id="256821"/>
    <lineage>
        <taxon>Bacteria</taxon>
        <taxon>Bacillati</taxon>
        <taxon>Actinomycetota</taxon>
        <taxon>Actinomycetes</taxon>
        <taxon>Micrococcales</taxon>
        <taxon>Microbacteriaceae</taxon>
        <taxon>Gulosibacter</taxon>
    </lineage>
</organism>
<comment type="caution">
    <text evidence="1">The sequence shown here is derived from an EMBL/GenBank/DDBJ whole genome shotgun (WGS) entry which is preliminary data.</text>
</comment>
<dbReference type="Proteomes" id="UP001170379">
    <property type="component" value="Unassembled WGS sequence"/>
</dbReference>
<dbReference type="Pfam" id="PF00702">
    <property type="entry name" value="Hydrolase"/>
    <property type="match status" value="1"/>
</dbReference>
<evidence type="ECO:0000313" key="2">
    <source>
        <dbReference type="Proteomes" id="UP001170379"/>
    </source>
</evidence>
<dbReference type="PANTHER" id="PTHR43481">
    <property type="entry name" value="FRUCTOSE-1-PHOSPHATE PHOSPHATASE"/>
    <property type="match status" value="1"/>
</dbReference>
<dbReference type="SUPFAM" id="SSF56784">
    <property type="entry name" value="HAD-like"/>
    <property type="match status" value="1"/>
</dbReference>
<dbReference type="EMBL" id="PXVD01000022">
    <property type="protein sequence ID" value="MDJ1372236.1"/>
    <property type="molecule type" value="Genomic_DNA"/>
</dbReference>
<keyword evidence="2" id="KW-1185">Reference proteome</keyword>
<dbReference type="InterPro" id="IPR036412">
    <property type="entry name" value="HAD-like_sf"/>
</dbReference>
<protein>
    <submittedName>
        <fullName evidence="1">Phosphatase</fullName>
    </submittedName>
</protein>
<evidence type="ECO:0000313" key="1">
    <source>
        <dbReference type="EMBL" id="MDJ1372236.1"/>
    </source>
</evidence>
<dbReference type="Gene3D" id="3.40.50.1000">
    <property type="entry name" value="HAD superfamily/HAD-like"/>
    <property type="match status" value="1"/>
</dbReference>
<gene>
    <name evidence="1" type="ORF">C7K25_12790</name>
</gene>
<dbReference type="NCBIfam" id="TIGR01509">
    <property type="entry name" value="HAD-SF-IA-v3"/>
    <property type="match status" value="1"/>
</dbReference>
<reference evidence="1" key="2">
    <citation type="journal article" date="2022" name="Sci. Rep.">
        <title>In silico prediction of the enzymes involved in the degradation of the herbicide molinate by Gulosibacter molinativorax ON4T.</title>
        <authorList>
            <person name="Lopes A.R."/>
            <person name="Bunin E."/>
            <person name="Viana A.T."/>
            <person name="Froufe H."/>
            <person name="Munoz-Merida A."/>
            <person name="Pinho D."/>
            <person name="Figueiredo J."/>
            <person name="Barroso C."/>
            <person name="Vaz-Moreira I."/>
            <person name="Bellanger X."/>
            <person name="Egas C."/>
            <person name="Nunes O.C."/>
        </authorList>
    </citation>
    <scope>NUCLEOTIDE SEQUENCE</scope>
    <source>
        <strain evidence="1">ON4</strain>
    </source>
</reference>